<dbReference type="Proteomes" id="UP000828390">
    <property type="component" value="Unassembled WGS sequence"/>
</dbReference>
<keyword evidence="2" id="KW-1185">Reference proteome</keyword>
<gene>
    <name evidence="1" type="ORF">DPMN_117973</name>
</gene>
<comment type="caution">
    <text evidence="1">The sequence shown here is derived from an EMBL/GenBank/DDBJ whole genome shotgun (WGS) entry which is preliminary data.</text>
</comment>
<protein>
    <submittedName>
        <fullName evidence="1">Uncharacterized protein</fullName>
    </submittedName>
</protein>
<evidence type="ECO:0000313" key="2">
    <source>
        <dbReference type="Proteomes" id="UP000828390"/>
    </source>
</evidence>
<dbReference type="AlphaFoldDB" id="A0A9D4JQP4"/>
<proteinExistence type="predicted"/>
<organism evidence="1 2">
    <name type="scientific">Dreissena polymorpha</name>
    <name type="common">Zebra mussel</name>
    <name type="synonym">Mytilus polymorpha</name>
    <dbReference type="NCBI Taxonomy" id="45954"/>
    <lineage>
        <taxon>Eukaryota</taxon>
        <taxon>Metazoa</taxon>
        <taxon>Spiralia</taxon>
        <taxon>Lophotrochozoa</taxon>
        <taxon>Mollusca</taxon>
        <taxon>Bivalvia</taxon>
        <taxon>Autobranchia</taxon>
        <taxon>Heteroconchia</taxon>
        <taxon>Euheterodonta</taxon>
        <taxon>Imparidentia</taxon>
        <taxon>Neoheterodontei</taxon>
        <taxon>Myida</taxon>
        <taxon>Dreissenoidea</taxon>
        <taxon>Dreissenidae</taxon>
        <taxon>Dreissena</taxon>
    </lineage>
</organism>
<reference evidence="1" key="2">
    <citation type="submission" date="2020-11" db="EMBL/GenBank/DDBJ databases">
        <authorList>
            <person name="McCartney M.A."/>
            <person name="Auch B."/>
            <person name="Kono T."/>
            <person name="Mallez S."/>
            <person name="Becker A."/>
            <person name="Gohl D.M."/>
            <person name="Silverstein K.A.T."/>
            <person name="Koren S."/>
            <person name="Bechman K.B."/>
            <person name="Herman A."/>
            <person name="Abrahante J.E."/>
            <person name="Garbe J."/>
        </authorList>
    </citation>
    <scope>NUCLEOTIDE SEQUENCE</scope>
    <source>
        <strain evidence="1">Duluth1</strain>
        <tissue evidence="1">Whole animal</tissue>
    </source>
</reference>
<reference evidence="1" key="1">
    <citation type="journal article" date="2019" name="bioRxiv">
        <title>The Genome of the Zebra Mussel, Dreissena polymorpha: A Resource for Invasive Species Research.</title>
        <authorList>
            <person name="McCartney M.A."/>
            <person name="Auch B."/>
            <person name="Kono T."/>
            <person name="Mallez S."/>
            <person name="Zhang Y."/>
            <person name="Obille A."/>
            <person name="Becker A."/>
            <person name="Abrahante J.E."/>
            <person name="Garbe J."/>
            <person name="Badalamenti J.P."/>
            <person name="Herman A."/>
            <person name="Mangelson H."/>
            <person name="Liachko I."/>
            <person name="Sullivan S."/>
            <person name="Sone E.D."/>
            <person name="Koren S."/>
            <person name="Silverstein K.A.T."/>
            <person name="Beckman K.B."/>
            <person name="Gohl D.M."/>
        </authorList>
    </citation>
    <scope>NUCLEOTIDE SEQUENCE</scope>
    <source>
        <strain evidence="1">Duluth1</strain>
        <tissue evidence="1">Whole animal</tissue>
    </source>
</reference>
<evidence type="ECO:0000313" key="1">
    <source>
        <dbReference type="EMBL" id="KAH3816457.1"/>
    </source>
</evidence>
<sequence length="92" mass="10244">MQYFQYPGTCDGANYWPPKCFNCTQSMGDSCQYDCIHGKEFPPFSTQCVCDPCYSGFSCNVECTNNGFCSADANGTNVSVWSQHFCIPVVFL</sequence>
<name>A0A9D4JQP4_DREPO</name>
<accession>A0A9D4JQP4</accession>
<dbReference type="EMBL" id="JAIWYP010000005">
    <property type="protein sequence ID" value="KAH3816457.1"/>
    <property type="molecule type" value="Genomic_DNA"/>
</dbReference>